<sequence length="543" mass="60139">MNNVKNTQVIGWLLSFVKPLKLKVTGAILLGMISNLSVVMITFLGTREMLRLIDGNTSTVYRTFWLLILCGVIRGVARYMEQYLNHDIAFSLLADVRSTIFKVLRKLGPARLSGKNSGDMITAITTDVEALEVFFAHTVSPVFIALGTSLILISYFAHISIFIGLILLLGHLFIGIFVPVISYKQHEKTASDYQETFVNLNQAVMENVESIRDVNQFSLENERLADLANVGKNLNQEYQRKLGQSSSIQILSELGVLGTTLVMILVGNFLSLPASEIVLASVLTLSSFGGVLALSGLGNALLSTFASGKRLFSLVNEEQVVTFVETTTPKIELENLSVQDLSFAYEETPIFDSFNLSLPKGKTLGIGGESGKGKSTLLKLMMRYWDPEKGQIKLNDVDLKEFSETELHEIESVMEQRTFIFADTIAQNMTLGKPGVPMTEIKEAAKQAQLSDWIESLPEQYETKIGGTFRSISDGERQRIGLARVFLHDGDLLLFDEPTSSLDYINEQNILKTIEKASEGKTTIIVSHRASTLKIADEILMIE</sequence>
<evidence type="ECO:0000256" key="7">
    <source>
        <dbReference type="SAM" id="Phobius"/>
    </source>
</evidence>
<keyword evidence="3" id="KW-0547">Nucleotide-binding</keyword>
<feature type="transmembrane region" description="Helical" evidence="7">
    <location>
        <begin position="59"/>
        <end position="77"/>
    </location>
</feature>
<dbReference type="SUPFAM" id="SSF90123">
    <property type="entry name" value="ABC transporter transmembrane region"/>
    <property type="match status" value="1"/>
</dbReference>
<dbReference type="GeneID" id="95580932"/>
<comment type="subcellular location">
    <subcellularLocation>
        <location evidence="1">Cell membrane</location>
        <topology evidence="1">Multi-pass membrane protein</topology>
    </subcellularLocation>
</comment>
<keyword evidence="4 10" id="KW-0067">ATP-binding</keyword>
<feature type="transmembrane region" description="Helical" evidence="7">
    <location>
        <begin position="159"/>
        <end position="181"/>
    </location>
</feature>
<dbReference type="EMBL" id="NGKB01000009">
    <property type="protein sequence ID" value="RSU13236.1"/>
    <property type="molecule type" value="Genomic_DNA"/>
</dbReference>
<evidence type="ECO:0000256" key="3">
    <source>
        <dbReference type="ARBA" id="ARBA00022741"/>
    </source>
</evidence>
<dbReference type="RefSeq" id="WP_126794919.1">
    <property type="nucleotide sequence ID" value="NZ_CP060720.1"/>
</dbReference>
<feature type="transmembrane region" description="Helical" evidence="7">
    <location>
        <begin position="133"/>
        <end position="153"/>
    </location>
</feature>
<dbReference type="Pfam" id="PF00664">
    <property type="entry name" value="ABC_membrane"/>
    <property type="match status" value="1"/>
</dbReference>
<dbReference type="InterPro" id="IPR036640">
    <property type="entry name" value="ABC1_TM_sf"/>
</dbReference>
<proteinExistence type="predicted"/>
<comment type="caution">
    <text evidence="10">The sequence shown here is derived from an EMBL/GenBank/DDBJ whole genome shotgun (WGS) entry which is preliminary data.</text>
</comment>
<dbReference type="GO" id="GO:0015421">
    <property type="term" value="F:ABC-type oligopeptide transporter activity"/>
    <property type="evidence" value="ECO:0007669"/>
    <property type="project" value="TreeGrafter"/>
</dbReference>
<feature type="transmembrane region" description="Helical" evidence="7">
    <location>
        <begin position="24"/>
        <end position="44"/>
    </location>
</feature>
<feature type="domain" description="ABC transporter" evidence="8">
    <location>
        <begin position="336"/>
        <end position="543"/>
    </location>
</feature>
<evidence type="ECO:0000256" key="4">
    <source>
        <dbReference type="ARBA" id="ARBA00022840"/>
    </source>
</evidence>
<dbReference type="Proteomes" id="UP000288028">
    <property type="component" value="Unassembled WGS sequence"/>
</dbReference>
<dbReference type="SMART" id="SM00382">
    <property type="entry name" value="AAA"/>
    <property type="match status" value="1"/>
</dbReference>
<evidence type="ECO:0000256" key="1">
    <source>
        <dbReference type="ARBA" id="ARBA00004651"/>
    </source>
</evidence>
<evidence type="ECO:0000313" key="11">
    <source>
        <dbReference type="Proteomes" id="UP000288028"/>
    </source>
</evidence>
<gene>
    <name evidence="10" type="ORF">CBF28_10265</name>
</gene>
<evidence type="ECO:0000313" key="10">
    <source>
        <dbReference type="EMBL" id="RSU13236.1"/>
    </source>
</evidence>
<name>A0A430AYY5_9ENTE</name>
<dbReference type="GO" id="GO:0005886">
    <property type="term" value="C:plasma membrane"/>
    <property type="evidence" value="ECO:0007669"/>
    <property type="project" value="UniProtKB-SubCell"/>
</dbReference>
<keyword evidence="2 7" id="KW-0812">Transmembrane</keyword>
<dbReference type="PANTHER" id="PTHR43394:SF1">
    <property type="entry name" value="ATP-BINDING CASSETTE SUB-FAMILY B MEMBER 10, MITOCHONDRIAL"/>
    <property type="match status" value="1"/>
</dbReference>
<dbReference type="AlphaFoldDB" id="A0A430AYY5"/>
<dbReference type="InterPro" id="IPR003439">
    <property type="entry name" value="ABC_transporter-like_ATP-bd"/>
</dbReference>
<dbReference type="SUPFAM" id="SSF52540">
    <property type="entry name" value="P-loop containing nucleoside triphosphate hydrolases"/>
    <property type="match status" value="1"/>
</dbReference>
<dbReference type="InterPro" id="IPR003593">
    <property type="entry name" value="AAA+_ATPase"/>
</dbReference>
<keyword evidence="5 7" id="KW-1133">Transmembrane helix</keyword>
<feature type="domain" description="ABC transmembrane type-1" evidence="9">
    <location>
        <begin position="29"/>
        <end position="303"/>
    </location>
</feature>
<dbReference type="InterPro" id="IPR027417">
    <property type="entry name" value="P-loop_NTPase"/>
</dbReference>
<keyword evidence="6 7" id="KW-0472">Membrane</keyword>
<dbReference type="PROSITE" id="PS50893">
    <property type="entry name" value="ABC_TRANSPORTER_2"/>
    <property type="match status" value="1"/>
</dbReference>
<dbReference type="GO" id="GO:0016887">
    <property type="term" value="F:ATP hydrolysis activity"/>
    <property type="evidence" value="ECO:0007669"/>
    <property type="project" value="InterPro"/>
</dbReference>
<evidence type="ECO:0000256" key="6">
    <source>
        <dbReference type="ARBA" id="ARBA00023136"/>
    </source>
</evidence>
<organism evidence="10 11">
    <name type="scientific">Vagococcus carniphilus</name>
    <dbReference type="NCBI Taxonomy" id="218144"/>
    <lineage>
        <taxon>Bacteria</taxon>
        <taxon>Bacillati</taxon>
        <taxon>Bacillota</taxon>
        <taxon>Bacilli</taxon>
        <taxon>Lactobacillales</taxon>
        <taxon>Enterococcaceae</taxon>
        <taxon>Vagococcus</taxon>
    </lineage>
</organism>
<evidence type="ECO:0000259" key="9">
    <source>
        <dbReference type="PROSITE" id="PS50929"/>
    </source>
</evidence>
<feature type="transmembrane region" description="Helical" evidence="7">
    <location>
        <begin position="250"/>
        <end position="271"/>
    </location>
</feature>
<feature type="transmembrane region" description="Helical" evidence="7">
    <location>
        <begin position="277"/>
        <end position="302"/>
    </location>
</feature>
<evidence type="ECO:0000256" key="2">
    <source>
        <dbReference type="ARBA" id="ARBA00022692"/>
    </source>
</evidence>
<dbReference type="Gene3D" id="1.20.1560.10">
    <property type="entry name" value="ABC transporter type 1, transmembrane domain"/>
    <property type="match status" value="1"/>
</dbReference>
<dbReference type="Pfam" id="PF00005">
    <property type="entry name" value="ABC_tran"/>
    <property type="match status" value="1"/>
</dbReference>
<reference evidence="10 11" key="1">
    <citation type="submission" date="2017-05" db="EMBL/GenBank/DDBJ databases">
        <title>Vagococcus spp. assemblies.</title>
        <authorList>
            <person name="Gulvik C.A."/>
        </authorList>
    </citation>
    <scope>NUCLEOTIDE SEQUENCE [LARGE SCALE GENOMIC DNA]</scope>
    <source>
        <strain evidence="10 11">SS1714</strain>
    </source>
</reference>
<dbReference type="InterPro" id="IPR039421">
    <property type="entry name" value="Type_1_exporter"/>
</dbReference>
<dbReference type="Gene3D" id="3.40.50.300">
    <property type="entry name" value="P-loop containing nucleotide triphosphate hydrolases"/>
    <property type="match status" value="1"/>
</dbReference>
<dbReference type="GO" id="GO:0005524">
    <property type="term" value="F:ATP binding"/>
    <property type="evidence" value="ECO:0007669"/>
    <property type="project" value="UniProtKB-KW"/>
</dbReference>
<accession>A0A430AYY5</accession>
<keyword evidence="11" id="KW-1185">Reference proteome</keyword>
<evidence type="ECO:0000259" key="8">
    <source>
        <dbReference type="PROSITE" id="PS50893"/>
    </source>
</evidence>
<dbReference type="PANTHER" id="PTHR43394">
    <property type="entry name" value="ATP-DEPENDENT PERMEASE MDL1, MITOCHONDRIAL"/>
    <property type="match status" value="1"/>
</dbReference>
<evidence type="ECO:0000256" key="5">
    <source>
        <dbReference type="ARBA" id="ARBA00022989"/>
    </source>
</evidence>
<dbReference type="PROSITE" id="PS50929">
    <property type="entry name" value="ABC_TM1F"/>
    <property type="match status" value="1"/>
</dbReference>
<dbReference type="InterPro" id="IPR011527">
    <property type="entry name" value="ABC1_TM_dom"/>
</dbReference>
<protein>
    <submittedName>
        <fullName evidence="10">ABC transporter ATP-binding protein</fullName>
    </submittedName>
</protein>
<dbReference type="OrthoDB" id="9762778at2"/>